<keyword evidence="4 6" id="KW-1133">Transmembrane helix</keyword>
<evidence type="ECO:0000256" key="4">
    <source>
        <dbReference type="ARBA" id="ARBA00022989"/>
    </source>
</evidence>
<reference evidence="7 8" key="1">
    <citation type="submission" date="2019-12" db="EMBL/GenBank/DDBJ databases">
        <authorList>
            <person name="Dong K."/>
        </authorList>
    </citation>
    <scope>NUCLEOTIDE SEQUENCE [LARGE SCALE GENOMIC DNA]</scope>
    <source>
        <strain evidence="7 8">JCM 31225</strain>
    </source>
</reference>
<keyword evidence="5 6" id="KW-0472">Membrane</keyword>
<keyword evidence="3 6" id="KW-0812">Transmembrane</keyword>
<name>A0A6N8KU55_9SPHI</name>
<evidence type="ECO:0000256" key="2">
    <source>
        <dbReference type="ARBA" id="ARBA00022475"/>
    </source>
</evidence>
<evidence type="ECO:0000313" key="8">
    <source>
        <dbReference type="Proteomes" id="UP000435036"/>
    </source>
</evidence>
<feature type="transmembrane region" description="Helical" evidence="6">
    <location>
        <begin position="361"/>
        <end position="378"/>
    </location>
</feature>
<dbReference type="InterPro" id="IPR050833">
    <property type="entry name" value="Poly_Biosynth_Transport"/>
</dbReference>
<protein>
    <recommendedName>
        <fullName evidence="9">Oligosaccharide flippase family protein</fullName>
    </recommendedName>
</protein>
<dbReference type="PANTHER" id="PTHR30250:SF26">
    <property type="entry name" value="PSMA PROTEIN"/>
    <property type="match status" value="1"/>
</dbReference>
<evidence type="ECO:0000256" key="1">
    <source>
        <dbReference type="ARBA" id="ARBA00004651"/>
    </source>
</evidence>
<evidence type="ECO:0000256" key="3">
    <source>
        <dbReference type="ARBA" id="ARBA00022692"/>
    </source>
</evidence>
<feature type="transmembrane region" description="Helical" evidence="6">
    <location>
        <begin position="418"/>
        <end position="439"/>
    </location>
</feature>
<feature type="transmembrane region" description="Helical" evidence="6">
    <location>
        <begin position="330"/>
        <end position="349"/>
    </location>
</feature>
<accession>A0A6N8KU55</accession>
<proteinExistence type="predicted"/>
<feature type="transmembrane region" description="Helical" evidence="6">
    <location>
        <begin position="68"/>
        <end position="94"/>
    </location>
</feature>
<sequence>MLITIGISFYTSRAILQLLGVEDYGIYNLVAGVIASFSFISNTIISANARFLSFSIGLNDYEKTNKTFSLCLASSLIIGIVLVLLCETFGLWWFNNKLVIPADKINDALTIFHISIINLFFSILFTPFNALVIAYEKMGVYAMVSVVNSILNLLLVLALFLGPFPVSNLVLYTFLTLLVNFSIGVFYIYYAKSRFQVVSFKPRFGSELRSLFAYSSWDVYGNMAVTARTSGVAILQNMFFGVVVNAAIGIATQVQNIVNQFSSNILFASKPQVVKHYAAGNIPDMMNIIHKTTKYTTLLLAFVIVPLLVEIDFVLKFWLGILPDHASSFVQWFLLFVLGANVSQCLIMGIHATGKVKNSSLINGTLYFLVLPISYYAYKQQASAEFPYILNVIFVLTGGFLNAIYLKMEIKSFQILRFYQKAVFPVLLLSIMTYVLLLFVKGKFANEYLSFFITCILSSLLMGLFSWYFILDAGIKAKCINYVGKLWR</sequence>
<comment type="caution">
    <text evidence="7">The sequence shown here is derived from an EMBL/GenBank/DDBJ whole genome shotgun (WGS) entry which is preliminary data.</text>
</comment>
<dbReference type="EMBL" id="WSQA01000002">
    <property type="protein sequence ID" value="MVZ60990.1"/>
    <property type="molecule type" value="Genomic_DNA"/>
</dbReference>
<comment type="subcellular location">
    <subcellularLocation>
        <location evidence="1">Cell membrane</location>
        <topology evidence="1">Multi-pass membrane protein</topology>
    </subcellularLocation>
</comment>
<dbReference type="AlphaFoldDB" id="A0A6N8KU55"/>
<gene>
    <name evidence="7" type="ORF">GQF63_03040</name>
</gene>
<evidence type="ECO:0000256" key="6">
    <source>
        <dbReference type="SAM" id="Phobius"/>
    </source>
</evidence>
<evidence type="ECO:0008006" key="9">
    <source>
        <dbReference type="Google" id="ProtNLM"/>
    </source>
</evidence>
<feature type="transmembrane region" description="Helical" evidence="6">
    <location>
        <begin position="295"/>
        <end position="318"/>
    </location>
</feature>
<evidence type="ECO:0000256" key="5">
    <source>
        <dbReference type="ARBA" id="ARBA00023136"/>
    </source>
</evidence>
<keyword evidence="2" id="KW-1003">Cell membrane</keyword>
<dbReference type="Proteomes" id="UP000435036">
    <property type="component" value="Unassembled WGS sequence"/>
</dbReference>
<dbReference type="PANTHER" id="PTHR30250">
    <property type="entry name" value="PST FAMILY PREDICTED COLANIC ACID TRANSPORTER"/>
    <property type="match status" value="1"/>
</dbReference>
<feature type="transmembrane region" description="Helical" evidence="6">
    <location>
        <begin position="24"/>
        <end position="47"/>
    </location>
</feature>
<feature type="transmembrane region" description="Helical" evidence="6">
    <location>
        <begin position="451"/>
        <end position="471"/>
    </location>
</feature>
<evidence type="ECO:0000313" key="7">
    <source>
        <dbReference type="EMBL" id="MVZ60990.1"/>
    </source>
</evidence>
<organism evidence="7 8">
    <name type="scientific">Sphingobacterium humi</name>
    <dbReference type="NCBI Taxonomy" id="1796905"/>
    <lineage>
        <taxon>Bacteria</taxon>
        <taxon>Pseudomonadati</taxon>
        <taxon>Bacteroidota</taxon>
        <taxon>Sphingobacteriia</taxon>
        <taxon>Sphingobacteriales</taxon>
        <taxon>Sphingobacteriaceae</taxon>
        <taxon>Sphingobacterium</taxon>
    </lineage>
</organism>
<dbReference type="GO" id="GO:0005886">
    <property type="term" value="C:plasma membrane"/>
    <property type="evidence" value="ECO:0007669"/>
    <property type="project" value="UniProtKB-SubCell"/>
</dbReference>
<feature type="transmembrane region" description="Helical" evidence="6">
    <location>
        <begin position="384"/>
        <end position="406"/>
    </location>
</feature>
<feature type="transmembrane region" description="Helical" evidence="6">
    <location>
        <begin position="169"/>
        <end position="190"/>
    </location>
</feature>
<keyword evidence="8" id="KW-1185">Reference proteome</keyword>
<feature type="transmembrane region" description="Helical" evidence="6">
    <location>
        <begin position="140"/>
        <end position="163"/>
    </location>
</feature>
<feature type="transmembrane region" description="Helical" evidence="6">
    <location>
        <begin position="114"/>
        <end position="133"/>
    </location>
</feature>